<comment type="similarity">
    <text evidence="2">Belongs to the cytochrome P450 family.</text>
</comment>
<evidence type="ECO:0000256" key="6">
    <source>
        <dbReference type="ARBA" id="ARBA00023004"/>
    </source>
</evidence>
<dbReference type="EMBL" id="GGEC01010239">
    <property type="protein sequence ID" value="MBW90722.1"/>
    <property type="molecule type" value="Transcribed_RNA"/>
</dbReference>
<dbReference type="InterPro" id="IPR001128">
    <property type="entry name" value="Cyt_P450"/>
</dbReference>
<dbReference type="Gene3D" id="1.10.630.10">
    <property type="entry name" value="Cytochrome P450"/>
    <property type="match status" value="1"/>
</dbReference>
<dbReference type="InterPro" id="IPR002401">
    <property type="entry name" value="Cyt_P450_E_grp-I"/>
</dbReference>
<dbReference type="PANTHER" id="PTHR47955:SF19">
    <property type="entry name" value="CYTOCHROME P450 71A9-LIKE ISOFORM X1"/>
    <property type="match status" value="1"/>
</dbReference>
<evidence type="ECO:0000256" key="2">
    <source>
        <dbReference type="ARBA" id="ARBA00010617"/>
    </source>
</evidence>
<dbReference type="Pfam" id="PF00067">
    <property type="entry name" value="p450"/>
    <property type="match status" value="1"/>
</dbReference>
<evidence type="ECO:0000256" key="3">
    <source>
        <dbReference type="ARBA" id="ARBA00022617"/>
    </source>
</evidence>
<dbReference type="InterPro" id="IPR036396">
    <property type="entry name" value="Cyt_P450_sf"/>
</dbReference>
<proteinExistence type="inferred from homology"/>
<evidence type="ECO:0000256" key="4">
    <source>
        <dbReference type="ARBA" id="ARBA00022723"/>
    </source>
</evidence>
<comment type="cofactor">
    <cofactor evidence="1">
        <name>heme</name>
        <dbReference type="ChEBI" id="CHEBI:30413"/>
    </cofactor>
</comment>
<name>A0A2P2JB88_RHIMU</name>
<evidence type="ECO:0000256" key="7">
    <source>
        <dbReference type="ARBA" id="ARBA00023033"/>
    </source>
</evidence>
<evidence type="ECO:0000256" key="1">
    <source>
        <dbReference type="ARBA" id="ARBA00001971"/>
    </source>
</evidence>
<dbReference type="SUPFAM" id="SSF48264">
    <property type="entry name" value="Cytochrome P450"/>
    <property type="match status" value="1"/>
</dbReference>
<protein>
    <submittedName>
        <fullName evidence="8">Uncharacterized protein MANES_14G058000</fullName>
    </submittedName>
</protein>
<organism evidence="8">
    <name type="scientific">Rhizophora mucronata</name>
    <name type="common">Asiatic mangrove</name>
    <dbReference type="NCBI Taxonomy" id="61149"/>
    <lineage>
        <taxon>Eukaryota</taxon>
        <taxon>Viridiplantae</taxon>
        <taxon>Streptophyta</taxon>
        <taxon>Embryophyta</taxon>
        <taxon>Tracheophyta</taxon>
        <taxon>Spermatophyta</taxon>
        <taxon>Magnoliopsida</taxon>
        <taxon>eudicotyledons</taxon>
        <taxon>Gunneridae</taxon>
        <taxon>Pentapetalae</taxon>
        <taxon>rosids</taxon>
        <taxon>fabids</taxon>
        <taxon>Malpighiales</taxon>
        <taxon>Rhizophoraceae</taxon>
        <taxon>Rhizophora</taxon>
    </lineage>
</organism>
<evidence type="ECO:0000313" key="8">
    <source>
        <dbReference type="EMBL" id="MBW90722.1"/>
    </source>
</evidence>
<evidence type="ECO:0000256" key="5">
    <source>
        <dbReference type="ARBA" id="ARBA00023002"/>
    </source>
</evidence>
<dbReference type="GO" id="GO:0016705">
    <property type="term" value="F:oxidoreductase activity, acting on paired donors, with incorporation or reduction of molecular oxygen"/>
    <property type="evidence" value="ECO:0007669"/>
    <property type="project" value="InterPro"/>
</dbReference>
<reference evidence="8" key="1">
    <citation type="submission" date="2018-02" db="EMBL/GenBank/DDBJ databases">
        <title>Rhizophora mucronata_Transcriptome.</title>
        <authorList>
            <person name="Meera S.P."/>
            <person name="Sreeshan A."/>
            <person name="Augustine A."/>
        </authorList>
    </citation>
    <scope>NUCLEOTIDE SEQUENCE</scope>
    <source>
        <tissue evidence="8">Leaf</tissue>
    </source>
</reference>
<accession>A0A2P2JB88</accession>
<keyword evidence="6" id="KW-0408">Iron</keyword>
<keyword evidence="7" id="KW-0503">Monooxygenase</keyword>
<sequence>MDSSSLTIAVFCAFLCFWLISGMKRNKSLEAERRLPPGPGRLPVVGNLHQIRNPLHRSLQRLAKEHGDLMFLQLGSAPTLVISSADAAREIFKTHDLVFSGRPALCVAKKLSYNYSNITLAPYSEHWRQVRKIAISGLLSARGVDSSQAAREEEVALVLDSIACSSGPVNLSDFMPLLGNNFLCRVAFGKKYCGS</sequence>
<dbReference type="GO" id="GO:0004497">
    <property type="term" value="F:monooxygenase activity"/>
    <property type="evidence" value="ECO:0007669"/>
    <property type="project" value="UniProtKB-KW"/>
</dbReference>
<dbReference type="GO" id="GO:0020037">
    <property type="term" value="F:heme binding"/>
    <property type="evidence" value="ECO:0007669"/>
    <property type="project" value="InterPro"/>
</dbReference>
<dbReference type="PRINTS" id="PR00463">
    <property type="entry name" value="EP450I"/>
</dbReference>
<dbReference type="AlphaFoldDB" id="A0A2P2JB88"/>
<keyword evidence="3" id="KW-0349">Heme</keyword>
<keyword evidence="4" id="KW-0479">Metal-binding</keyword>
<keyword evidence="5" id="KW-0560">Oxidoreductase</keyword>
<dbReference type="PANTHER" id="PTHR47955">
    <property type="entry name" value="CYTOCHROME P450 FAMILY 71 PROTEIN"/>
    <property type="match status" value="1"/>
</dbReference>
<dbReference type="GO" id="GO:0005506">
    <property type="term" value="F:iron ion binding"/>
    <property type="evidence" value="ECO:0007669"/>
    <property type="project" value="InterPro"/>
</dbReference>